<dbReference type="InterPro" id="IPR023095">
    <property type="entry name" value="Ade_MeTrfase_dom_2"/>
</dbReference>
<dbReference type="InterPro" id="IPR029063">
    <property type="entry name" value="SAM-dependent_MTases_sf"/>
</dbReference>
<reference evidence="9" key="1">
    <citation type="submission" date="2023-08" db="EMBL/GenBank/DDBJ databases">
        <authorList>
            <consortium name="Clinical and Environmental Microbiology Branch: Whole genome sequencing antimicrobial resistance pathogens in the healthcare setting"/>
        </authorList>
    </citation>
    <scope>NUCLEOTIDE SEQUENCE</scope>
    <source>
        <strain evidence="9">2023CJ-00293</strain>
    </source>
</reference>
<feature type="binding site" evidence="7">
    <location>
        <position position="207"/>
    </location>
    <ligand>
        <name>S-adenosyl-L-methionine</name>
        <dbReference type="ChEBI" id="CHEBI:59789"/>
    </ligand>
</feature>
<dbReference type="EMBL" id="ABLTIR010000022">
    <property type="protein sequence ID" value="EKZ1926488.1"/>
    <property type="molecule type" value="Genomic_DNA"/>
</dbReference>
<dbReference type="PANTHER" id="PTHR30481:SF3">
    <property type="entry name" value="DNA ADENINE METHYLASE"/>
    <property type="match status" value="1"/>
</dbReference>
<dbReference type="Gene3D" id="3.40.50.150">
    <property type="entry name" value="Vaccinia Virus protein VP39"/>
    <property type="match status" value="1"/>
</dbReference>
<dbReference type="InterPro" id="IPR012263">
    <property type="entry name" value="M_m6A_EcoRV"/>
</dbReference>
<evidence type="ECO:0000256" key="3">
    <source>
        <dbReference type="ARBA" id="ARBA00022603"/>
    </source>
</evidence>
<dbReference type="RefSeq" id="WP_005409140.1">
    <property type="nucleotide sequence ID" value="NZ_JAKJQU010000002.1"/>
</dbReference>
<evidence type="ECO:0000256" key="1">
    <source>
        <dbReference type="ARBA" id="ARBA00006594"/>
    </source>
</evidence>
<gene>
    <name evidence="9" type="ORF">REH87_001483</name>
</gene>
<dbReference type="GO" id="GO:0032259">
    <property type="term" value="P:methylation"/>
    <property type="evidence" value="ECO:0007669"/>
    <property type="project" value="UniProtKB-KW"/>
</dbReference>
<keyword evidence="3 8" id="KW-0489">Methyltransferase</keyword>
<evidence type="ECO:0000256" key="4">
    <source>
        <dbReference type="ARBA" id="ARBA00022679"/>
    </source>
</evidence>
<protein>
    <recommendedName>
        <fullName evidence="2 8">Site-specific DNA-methyltransferase (adenine-specific)</fullName>
        <ecNumber evidence="2 8">2.1.1.72</ecNumber>
    </recommendedName>
</protein>
<dbReference type="SUPFAM" id="SSF53335">
    <property type="entry name" value="S-adenosyl-L-methionine-dependent methyltransferases"/>
    <property type="match status" value="1"/>
</dbReference>
<organism evidence="9 10">
    <name type="scientific">Stenotrophomonas maltophilia</name>
    <name type="common">Pseudomonas maltophilia</name>
    <name type="synonym">Xanthomonas maltophilia</name>
    <dbReference type="NCBI Taxonomy" id="40324"/>
    <lineage>
        <taxon>Bacteria</taxon>
        <taxon>Pseudomonadati</taxon>
        <taxon>Pseudomonadota</taxon>
        <taxon>Gammaproteobacteria</taxon>
        <taxon>Lysobacterales</taxon>
        <taxon>Lysobacteraceae</taxon>
        <taxon>Stenotrophomonas</taxon>
        <taxon>Stenotrophomonas maltophilia group</taxon>
    </lineage>
</organism>
<dbReference type="Pfam" id="PF02086">
    <property type="entry name" value="MethyltransfD12"/>
    <property type="match status" value="1"/>
</dbReference>
<feature type="binding site" evidence="7">
    <location>
        <position position="41"/>
    </location>
    <ligand>
        <name>S-adenosyl-L-methionine</name>
        <dbReference type="ChEBI" id="CHEBI:59789"/>
    </ligand>
</feature>
<evidence type="ECO:0000256" key="2">
    <source>
        <dbReference type="ARBA" id="ARBA00011900"/>
    </source>
</evidence>
<keyword evidence="5 8" id="KW-0949">S-adenosyl-L-methionine</keyword>
<dbReference type="GO" id="GO:0009307">
    <property type="term" value="P:DNA restriction-modification system"/>
    <property type="evidence" value="ECO:0007669"/>
    <property type="project" value="InterPro"/>
</dbReference>
<name>A0AAI9G3P4_STEMA</name>
<comment type="catalytic activity">
    <reaction evidence="6 8">
        <text>a 2'-deoxyadenosine in DNA + S-adenosyl-L-methionine = an N(6)-methyl-2'-deoxyadenosine in DNA + S-adenosyl-L-homocysteine + H(+)</text>
        <dbReference type="Rhea" id="RHEA:15197"/>
        <dbReference type="Rhea" id="RHEA-COMP:12418"/>
        <dbReference type="Rhea" id="RHEA-COMP:12419"/>
        <dbReference type="ChEBI" id="CHEBI:15378"/>
        <dbReference type="ChEBI" id="CHEBI:57856"/>
        <dbReference type="ChEBI" id="CHEBI:59789"/>
        <dbReference type="ChEBI" id="CHEBI:90615"/>
        <dbReference type="ChEBI" id="CHEBI:90616"/>
        <dbReference type="EC" id="2.1.1.72"/>
    </reaction>
</comment>
<dbReference type="PROSITE" id="PS00092">
    <property type="entry name" value="N6_MTASE"/>
    <property type="match status" value="1"/>
</dbReference>
<feature type="binding site" evidence="7">
    <location>
        <position position="82"/>
    </location>
    <ligand>
        <name>S-adenosyl-L-methionine</name>
        <dbReference type="ChEBI" id="CHEBI:59789"/>
    </ligand>
</feature>
<dbReference type="EC" id="2.1.1.72" evidence="2 8"/>
<dbReference type="GO" id="GO:1904047">
    <property type="term" value="F:S-adenosyl-L-methionine binding"/>
    <property type="evidence" value="ECO:0007669"/>
    <property type="project" value="TreeGrafter"/>
</dbReference>
<keyword evidence="4 8" id="KW-0808">Transferase</keyword>
<dbReference type="InterPro" id="IPR002052">
    <property type="entry name" value="DNA_methylase_N6_adenine_CS"/>
</dbReference>
<comment type="caution">
    <text evidence="9">The sequence shown here is derived from an EMBL/GenBank/DDBJ whole genome shotgun (WGS) entry which is preliminary data.</text>
</comment>
<dbReference type="PANTHER" id="PTHR30481">
    <property type="entry name" value="DNA ADENINE METHYLASE"/>
    <property type="match status" value="1"/>
</dbReference>
<proteinExistence type="inferred from homology"/>
<dbReference type="GO" id="GO:0009007">
    <property type="term" value="F:site-specific DNA-methyltransferase (adenine-specific) activity"/>
    <property type="evidence" value="ECO:0007669"/>
    <property type="project" value="UniProtKB-UniRule"/>
</dbReference>
<dbReference type="PIRSF" id="PIRSF000398">
    <property type="entry name" value="M_m6A_EcoRV"/>
    <property type="match status" value="1"/>
</dbReference>
<evidence type="ECO:0000313" key="9">
    <source>
        <dbReference type="EMBL" id="EKZ1926488.1"/>
    </source>
</evidence>
<dbReference type="GO" id="GO:0043565">
    <property type="term" value="F:sequence-specific DNA binding"/>
    <property type="evidence" value="ECO:0007669"/>
    <property type="project" value="TreeGrafter"/>
</dbReference>
<feature type="binding site" evidence="7">
    <location>
        <position position="37"/>
    </location>
    <ligand>
        <name>S-adenosyl-L-methionine</name>
        <dbReference type="ChEBI" id="CHEBI:59789"/>
    </ligand>
</feature>
<dbReference type="AlphaFoldDB" id="A0AAI9G3P4"/>
<dbReference type="PRINTS" id="PR00505">
    <property type="entry name" value="D12N6MTFRASE"/>
</dbReference>
<dbReference type="InterPro" id="IPR012327">
    <property type="entry name" value="MeTrfase_D12"/>
</dbReference>
<evidence type="ECO:0000256" key="8">
    <source>
        <dbReference type="RuleBase" id="RU361257"/>
    </source>
</evidence>
<dbReference type="GO" id="GO:0006298">
    <property type="term" value="P:mismatch repair"/>
    <property type="evidence" value="ECO:0007669"/>
    <property type="project" value="TreeGrafter"/>
</dbReference>
<dbReference type="NCBIfam" id="TIGR00571">
    <property type="entry name" value="dam"/>
    <property type="match status" value="1"/>
</dbReference>
<dbReference type="Gene3D" id="1.10.1020.10">
    <property type="entry name" value="Adenine-specific Methyltransferase, Domain 2"/>
    <property type="match status" value="1"/>
</dbReference>
<comment type="similarity">
    <text evidence="1 8">Belongs to the N(4)/N(6)-methyltransferase family.</text>
</comment>
<sequence length="298" mass="33899">MNLRAKSKSFWRNTGETEVGGGLDRGAQSTLSPFLKWAGGKRWFVRHHAGLFPTTYNRYFEPFLGGGAVYFHLRPQQAVLNDVNPEVIAAYQAMKDHWVGLKKSLAYHQRLHDADGNYYYTVRARTPTKLVQKASRMIYLNRTCFNGIYRVNRQGEFNVPRGSKDSVLMETDDFKSMAALLATADLRVGDFERVIDEAMEGDLVFADPPYTVRHNLNGFIKYNEVLFSWADQERLARALKRAAARGAKVVATNANHHSVRALYESWDFLTRSASRFSQISADGASRKQFEELIITCNI</sequence>
<dbReference type="Proteomes" id="UP001225498">
    <property type="component" value="Unassembled WGS sequence"/>
</dbReference>
<accession>A0AAI9G3P4</accession>
<evidence type="ECO:0000313" key="10">
    <source>
        <dbReference type="Proteomes" id="UP001225498"/>
    </source>
</evidence>
<evidence type="ECO:0000256" key="7">
    <source>
        <dbReference type="PIRSR" id="PIRSR000398-1"/>
    </source>
</evidence>
<evidence type="ECO:0000256" key="5">
    <source>
        <dbReference type="ARBA" id="ARBA00022691"/>
    </source>
</evidence>
<evidence type="ECO:0000256" key="6">
    <source>
        <dbReference type="ARBA" id="ARBA00047942"/>
    </source>
</evidence>